<accession>A0A2J0Q3F0</accession>
<accession>A0A331QF93</accession>
<protein>
    <recommendedName>
        <fullName evidence="7">Threonine/homoserine exporter RhtA</fullName>
    </recommendedName>
</protein>
<evidence type="ECO:0000256" key="4">
    <source>
        <dbReference type="ARBA" id="ARBA00022692"/>
    </source>
</evidence>
<feature type="domain" description="EamA" evidence="8">
    <location>
        <begin position="7"/>
        <end position="137"/>
    </location>
</feature>
<feature type="domain" description="EamA" evidence="8">
    <location>
        <begin position="159"/>
        <end position="285"/>
    </location>
</feature>
<dbReference type="Proteomes" id="UP000229974">
    <property type="component" value="Unassembled WGS sequence"/>
</dbReference>
<dbReference type="InterPro" id="IPR000620">
    <property type="entry name" value="EamA_dom"/>
</dbReference>
<evidence type="ECO:0000256" key="7">
    <source>
        <dbReference type="ARBA" id="ARBA00040595"/>
    </source>
</evidence>
<dbReference type="InterPro" id="IPR050638">
    <property type="entry name" value="AA-Vitamin_Transporters"/>
</dbReference>
<evidence type="ECO:0000259" key="8">
    <source>
        <dbReference type="Pfam" id="PF00892"/>
    </source>
</evidence>
<gene>
    <name evidence="9" type="ORF">B9Q30_05830</name>
</gene>
<name>A0A2J0Q3F0_9ENTR</name>
<dbReference type="NCBIfam" id="NF008676">
    <property type="entry name" value="PRK11689.1"/>
    <property type="match status" value="1"/>
</dbReference>
<evidence type="ECO:0000256" key="6">
    <source>
        <dbReference type="ARBA" id="ARBA00023136"/>
    </source>
</evidence>
<dbReference type="InterPro" id="IPR037185">
    <property type="entry name" value="EmrE-like"/>
</dbReference>
<dbReference type="RefSeq" id="WP_032102980.1">
    <property type="nucleotide sequence ID" value="NZ_CABGUG010000001.1"/>
</dbReference>
<dbReference type="OrthoDB" id="7065924at2"/>
<dbReference type="SUPFAM" id="SSF103481">
    <property type="entry name" value="Multidrug resistance efflux transporter EmrE"/>
    <property type="match status" value="2"/>
</dbReference>
<organism evidence="9 10">
    <name type="scientific">Enterobacter hormaechei</name>
    <dbReference type="NCBI Taxonomy" id="158836"/>
    <lineage>
        <taxon>Bacteria</taxon>
        <taxon>Pseudomonadati</taxon>
        <taxon>Pseudomonadota</taxon>
        <taxon>Gammaproteobacteria</taxon>
        <taxon>Enterobacterales</taxon>
        <taxon>Enterobacteriaceae</taxon>
        <taxon>Enterobacter</taxon>
        <taxon>Enterobacter cloacae complex</taxon>
    </lineage>
</organism>
<comment type="subcellular location">
    <subcellularLocation>
        <location evidence="1">Cell membrane</location>
        <topology evidence="1">Multi-pass membrane protein</topology>
    </subcellularLocation>
</comment>
<evidence type="ECO:0000313" key="10">
    <source>
        <dbReference type="Proteomes" id="UP000229974"/>
    </source>
</evidence>
<evidence type="ECO:0000256" key="1">
    <source>
        <dbReference type="ARBA" id="ARBA00004651"/>
    </source>
</evidence>
<dbReference type="EMBL" id="NEEW01000002">
    <property type="protein sequence ID" value="PJD87795.1"/>
    <property type="molecule type" value="Genomic_DNA"/>
</dbReference>
<dbReference type="GO" id="GO:0005886">
    <property type="term" value="C:plasma membrane"/>
    <property type="evidence" value="ECO:0007669"/>
    <property type="project" value="UniProtKB-SubCell"/>
</dbReference>
<dbReference type="Pfam" id="PF00892">
    <property type="entry name" value="EamA"/>
    <property type="match status" value="2"/>
</dbReference>
<evidence type="ECO:0000256" key="5">
    <source>
        <dbReference type="ARBA" id="ARBA00022989"/>
    </source>
</evidence>
<evidence type="ECO:0000313" key="9">
    <source>
        <dbReference type="EMBL" id="PJD87795.1"/>
    </source>
</evidence>
<dbReference type="PANTHER" id="PTHR32322:SF18">
    <property type="entry name" value="S-ADENOSYLMETHIONINE_S-ADENOSYLHOMOCYSTEINE TRANSPORTER"/>
    <property type="match status" value="1"/>
</dbReference>
<keyword evidence="6" id="KW-0472">Membrane</keyword>
<evidence type="ECO:0000256" key="3">
    <source>
        <dbReference type="ARBA" id="ARBA00022475"/>
    </source>
</evidence>
<proteinExistence type="inferred from homology"/>
<reference evidence="9 10" key="1">
    <citation type="journal article" date="2017" name="J. Antimicrob. Chemother.">
        <title>Characterization of the population structure, drug resistance mechanisms and plasmids of the community-associated Enterobacter cloacae complex in China.</title>
        <authorList>
            <person name="Zhou K."/>
            <person name="Yu W."/>
            <person name="Cao X."/>
            <person name="Shen P."/>
            <person name="Lu H."/>
            <person name="Luo Q."/>
            <person name="Rossen J.W.A."/>
            <person name="Xiao Y."/>
        </authorList>
    </citation>
    <scope>NUCLEOTIDE SEQUENCE [LARGE SCALE GENOMIC DNA]</scope>
    <source>
        <strain evidence="9 10">ECC904</strain>
    </source>
</reference>
<keyword evidence="5" id="KW-1133">Transmembrane helix</keyword>
<dbReference type="STRING" id="299766.BFV68_11155"/>
<keyword evidence="4" id="KW-0812">Transmembrane</keyword>
<sequence length="292" mass="31166">MDRKRATLTGLAAILLWSTMVGLIRSVSEGLGPVGGAAMIYTVSGLLCLVTVGFPDLRRFSTRYLIAGSILFVSYEMCLALSLGYAATRSQAIEVGMVNYLWPSLTIAFAILFNGQKTTLWVIPGLLISLLGVCWVLGGENGLQLNDIMQNVVSSPLSYGLAFAGAFIWAAYCTVTSKYAKGQNGITLFVLLTALSLWVKYAVSDQPEMVFSVPVVVKLLMCGVALGFGYAAWNIGILHGNVTVLAAVSYFTPVLSAALAAILLSSPLSLSFWQGALMVCAGSLLCWYATRK</sequence>
<dbReference type="PANTHER" id="PTHR32322">
    <property type="entry name" value="INNER MEMBRANE TRANSPORTER"/>
    <property type="match status" value="1"/>
</dbReference>
<dbReference type="AlphaFoldDB" id="A0A2J0Q3F0"/>
<keyword evidence="3" id="KW-1003">Cell membrane</keyword>
<dbReference type="KEGG" id="ehm:AB284_13740"/>
<evidence type="ECO:0000256" key="2">
    <source>
        <dbReference type="ARBA" id="ARBA00009853"/>
    </source>
</evidence>
<comment type="caution">
    <text evidence="9">The sequence shown here is derived from an EMBL/GenBank/DDBJ whole genome shotgun (WGS) entry which is preliminary data.</text>
</comment>
<comment type="similarity">
    <text evidence="2">Belongs to the drug/metabolite transporter (DMT) superfamily. 10 TMS drug/metabolite exporter (DME) (TC 2.A.7.3) family.</text>
</comment>